<organism evidence="1 2">
    <name type="scientific">Arabidopsis thaliana</name>
    <name type="common">Mouse-ear cress</name>
    <dbReference type="NCBI Taxonomy" id="3702"/>
    <lineage>
        <taxon>Eukaryota</taxon>
        <taxon>Viridiplantae</taxon>
        <taxon>Streptophyta</taxon>
        <taxon>Embryophyta</taxon>
        <taxon>Tracheophyta</taxon>
        <taxon>Spermatophyta</taxon>
        <taxon>Magnoliopsida</taxon>
        <taxon>eudicotyledons</taxon>
        <taxon>Gunneridae</taxon>
        <taxon>Pentapetalae</taxon>
        <taxon>rosids</taxon>
        <taxon>malvids</taxon>
        <taxon>Brassicales</taxon>
        <taxon>Brassicaceae</taxon>
        <taxon>Camelineae</taxon>
        <taxon>Arabidopsis</taxon>
    </lineage>
</organism>
<name>A0A5S9XQL8_ARATH</name>
<dbReference type="Proteomes" id="UP000434276">
    <property type="component" value="Unassembled WGS sequence"/>
</dbReference>
<accession>A0A5S9XQL8</accession>
<sequence>MLDSPIDSDSITGTEAPTVEVEVGSLKIAHLTRGYVDVCFRIESNPVFFFCEQDEIF</sequence>
<dbReference type="EMBL" id="CACSHJ010000095">
    <property type="protein sequence ID" value="CAA0393985.1"/>
    <property type="molecule type" value="Genomic_DNA"/>
</dbReference>
<evidence type="ECO:0000313" key="1">
    <source>
        <dbReference type="EMBL" id="CAA0393985.1"/>
    </source>
</evidence>
<protein>
    <submittedName>
        <fullName evidence="1">Uncharacterized protein</fullName>
    </submittedName>
</protein>
<dbReference type="AlphaFoldDB" id="A0A5S9XQL8"/>
<gene>
    <name evidence="1" type="ORF">C24_LOCUS17275</name>
</gene>
<proteinExistence type="predicted"/>
<reference evidence="1 2" key="1">
    <citation type="submission" date="2019-12" db="EMBL/GenBank/DDBJ databases">
        <authorList>
            <person name="Jiao W.-B."/>
            <person name="Schneeberger K."/>
        </authorList>
    </citation>
    <scope>NUCLEOTIDE SEQUENCE [LARGE SCALE GENOMIC DNA]</scope>
    <source>
        <strain evidence="2">cv. C24</strain>
    </source>
</reference>
<dbReference type="ExpressionAtlas" id="A0A5S9XQL8">
    <property type="expression patterns" value="baseline and differential"/>
</dbReference>
<evidence type="ECO:0000313" key="2">
    <source>
        <dbReference type="Proteomes" id="UP000434276"/>
    </source>
</evidence>